<organism evidence="2 3">
    <name type="scientific">Kipferlia bialata</name>
    <dbReference type="NCBI Taxonomy" id="797122"/>
    <lineage>
        <taxon>Eukaryota</taxon>
        <taxon>Metamonada</taxon>
        <taxon>Carpediemonas-like organisms</taxon>
        <taxon>Kipferlia</taxon>
    </lineage>
</organism>
<evidence type="ECO:0000313" key="2">
    <source>
        <dbReference type="EMBL" id="GIQ85354.1"/>
    </source>
</evidence>
<name>A0A9K3D146_9EUKA</name>
<sequence>WVVKQIASLYRARQDSEDESEPFPDFVLSTYSASYGLSTLARRAAADLALTALSHEKTSPRAALFVSFLGETSTTDDLTFYIYCKAVLESVLPSAADGDRVPARTAAVAARRVFGDDTVAAECLQLLSRRVPRLVEDGVTSDVFLLVALQYSTGSTARAAGERERAGEPGSAKARRMAQEQARASEAALLSESTPQQERGLDLAEMPVPQRTGRDGRDARDARDARDTPFNLGDSLAGCFDDLTAQYVTILTQPAAHLHPDTLLELQMTVLHDLRMALETATQGIMQPEGVPESDDPDTIAPVATAIRDPMYKAVRHSIREELVSLLASQGRGEAQDMEPEVRVDRFCRRLLGLTPLRSYIEPLASLKVTFALAKARGDSVDTERERERESARRRDMSMGRDM</sequence>
<protein>
    <submittedName>
        <fullName evidence="2">Uncharacterized protein</fullName>
    </submittedName>
</protein>
<feature type="region of interest" description="Disordered" evidence="1">
    <location>
        <begin position="378"/>
        <end position="403"/>
    </location>
</feature>
<feature type="compositionally biased region" description="Basic and acidic residues" evidence="1">
    <location>
        <begin position="212"/>
        <end position="227"/>
    </location>
</feature>
<dbReference type="EMBL" id="BDIP01001899">
    <property type="protein sequence ID" value="GIQ85354.1"/>
    <property type="molecule type" value="Genomic_DNA"/>
</dbReference>
<gene>
    <name evidence="2" type="ORF">KIPB_007004</name>
</gene>
<feature type="region of interest" description="Disordered" evidence="1">
    <location>
        <begin position="157"/>
        <end position="230"/>
    </location>
</feature>
<feature type="non-terminal residue" evidence="2">
    <location>
        <position position="1"/>
    </location>
</feature>
<evidence type="ECO:0000313" key="3">
    <source>
        <dbReference type="Proteomes" id="UP000265618"/>
    </source>
</evidence>
<dbReference type="Proteomes" id="UP000265618">
    <property type="component" value="Unassembled WGS sequence"/>
</dbReference>
<comment type="caution">
    <text evidence="2">The sequence shown here is derived from an EMBL/GenBank/DDBJ whole genome shotgun (WGS) entry which is preliminary data.</text>
</comment>
<keyword evidence="3" id="KW-1185">Reference proteome</keyword>
<feature type="compositionally biased region" description="Low complexity" evidence="1">
    <location>
        <begin position="179"/>
        <end position="193"/>
    </location>
</feature>
<proteinExistence type="predicted"/>
<evidence type="ECO:0000256" key="1">
    <source>
        <dbReference type="SAM" id="MobiDB-lite"/>
    </source>
</evidence>
<dbReference type="AlphaFoldDB" id="A0A9K3D146"/>
<reference evidence="2 3" key="1">
    <citation type="journal article" date="2018" name="PLoS ONE">
        <title>The draft genome of Kipferlia bialata reveals reductive genome evolution in fornicate parasites.</title>
        <authorList>
            <person name="Tanifuji G."/>
            <person name="Takabayashi S."/>
            <person name="Kume K."/>
            <person name="Takagi M."/>
            <person name="Nakayama T."/>
            <person name="Kamikawa R."/>
            <person name="Inagaki Y."/>
            <person name="Hashimoto T."/>
        </authorList>
    </citation>
    <scope>NUCLEOTIDE SEQUENCE [LARGE SCALE GENOMIC DNA]</scope>
    <source>
        <strain evidence="2">NY0173</strain>
    </source>
</reference>
<accession>A0A9K3D146</accession>